<dbReference type="EMBL" id="BAABDJ010000027">
    <property type="protein sequence ID" value="GAA4010962.1"/>
    <property type="molecule type" value="Genomic_DNA"/>
</dbReference>
<dbReference type="SUPFAM" id="SSF54427">
    <property type="entry name" value="NTF2-like"/>
    <property type="match status" value="1"/>
</dbReference>
<feature type="domain" description="SnoaL-like" evidence="1">
    <location>
        <begin position="16"/>
        <end position="115"/>
    </location>
</feature>
<dbReference type="InterPro" id="IPR032710">
    <property type="entry name" value="NTF2-like_dom_sf"/>
</dbReference>
<gene>
    <name evidence="2" type="ORF">GCM10022408_24080</name>
</gene>
<evidence type="ECO:0000313" key="3">
    <source>
        <dbReference type="Proteomes" id="UP001500567"/>
    </source>
</evidence>
<dbReference type="InterPro" id="IPR037401">
    <property type="entry name" value="SnoaL-like"/>
</dbReference>
<dbReference type="Proteomes" id="UP001500567">
    <property type="component" value="Unassembled WGS sequence"/>
</dbReference>
<sequence>MTQNFDRTNPDEADEYFMDCIREGNLKNAMTCFDQDAIYMDKDGIAISGLDNIEKVVANLCNMKPDIKIYKHKNSAVGKDLIYRLDKWTMTATDPHGNLINMKGASAHIMRKNADGVWLWLVDNPFALSFFAD</sequence>
<dbReference type="Gene3D" id="3.10.450.50">
    <property type="match status" value="1"/>
</dbReference>
<dbReference type="Pfam" id="PF12680">
    <property type="entry name" value="SnoaL_2"/>
    <property type="match status" value="1"/>
</dbReference>
<organism evidence="2 3">
    <name type="scientific">Hymenobacter fastidiosus</name>
    <dbReference type="NCBI Taxonomy" id="486264"/>
    <lineage>
        <taxon>Bacteria</taxon>
        <taxon>Pseudomonadati</taxon>
        <taxon>Bacteroidota</taxon>
        <taxon>Cytophagia</taxon>
        <taxon>Cytophagales</taxon>
        <taxon>Hymenobacteraceae</taxon>
        <taxon>Hymenobacter</taxon>
    </lineage>
</organism>
<dbReference type="RefSeq" id="WP_345073309.1">
    <property type="nucleotide sequence ID" value="NZ_BAABDJ010000027.1"/>
</dbReference>
<comment type="caution">
    <text evidence="2">The sequence shown here is derived from an EMBL/GenBank/DDBJ whole genome shotgun (WGS) entry which is preliminary data.</text>
</comment>
<proteinExistence type="predicted"/>
<evidence type="ECO:0000313" key="2">
    <source>
        <dbReference type="EMBL" id="GAA4010962.1"/>
    </source>
</evidence>
<evidence type="ECO:0000259" key="1">
    <source>
        <dbReference type="Pfam" id="PF12680"/>
    </source>
</evidence>
<accession>A0ABP7SF32</accession>
<protein>
    <recommendedName>
        <fullName evidence="1">SnoaL-like domain-containing protein</fullName>
    </recommendedName>
</protein>
<name>A0ABP7SF32_9BACT</name>
<reference evidence="3" key="1">
    <citation type="journal article" date="2019" name="Int. J. Syst. Evol. Microbiol.">
        <title>The Global Catalogue of Microorganisms (GCM) 10K type strain sequencing project: providing services to taxonomists for standard genome sequencing and annotation.</title>
        <authorList>
            <consortium name="The Broad Institute Genomics Platform"/>
            <consortium name="The Broad Institute Genome Sequencing Center for Infectious Disease"/>
            <person name="Wu L."/>
            <person name="Ma J."/>
        </authorList>
    </citation>
    <scope>NUCLEOTIDE SEQUENCE [LARGE SCALE GENOMIC DNA]</scope>
    <source>
        <strain evidence="3">JCM 17224</strain>
    </source>
</reference>
<keyword evidence="3" id="KW-1185">Reference proteome</keyword>